<evidence type="ECO:0000256" key="1">
    <source>
        <dbReference type="ARBA" id="ARBA00004240"/>
    </source>
</evidence>
<organism evidence="10 12">
    <name type="scientific">Xenopus laevis</name>
    <name type="common">African clawed frog</name>
    <dbReference type="NCBI Taxonomy" id="8355"/>
    <lineage>
        <taxon>Eukaryota</taxon>
        <taxon>Metazoa</taxon>
        <taxon>Chordata</taxon>
        <taxon>Craniata</taxon>
        <taxon>Vertebrata</taxon>
        <taxon>Euteleostomi</taxon>
        <taxon>Amphibia</taxon>
        <taxon>Batrachia</taxon>
        <taxon>Anura</taxon>
        <taxon>Pipoidea</taxon>
        <taxon>Pipidae</taxon>
        <taxon>Xenopodinae</taxon>
        <taxon>Xenopus</taxon>
        <taxon>Xenopus</taxon>
    </lineage>
</organism>
<feature type="disulfide bond" evidence="7">
    <location>
        <begin position="434"/>
        <end position="439"/>
    </location>
</feature>
<proteinExistence type="predicted"/>
<evidence type="ECO:0000256" key="4">
    <source>
        <dbReference type="ARBA" id="ARBA00022824"/>
    </source>
</evidence>
<feature type="chain" id="PRO_5044692381" evidence="8">
    <location>
        <begin position="30"/>
        <end position="883"/>
    </location>
</feature>
<comment type="subcellular location">
    <subcellularLocation>
        <location evidence="1">Endoplasmic reticulum</location>
    </subcellularLocation>
</comment>
<dbReference type="InterPro" id="IPR039988">
    <property type="entry name" value="MTTP"/>
</dbReference>
<dbReference type="InterPro" id="IPR015819">
    <property type="entry name" value="Lipid_transp_b-sht_shell"/>
</dbReference>
<dbReference type="InterPro" id="IPR045811">
    <property type="entry name" value="MTP_lip-bd"/>
</dbReference>
<gene>
    <name evidence="11 12" type="primary">LOC108695783</name>
</gene>
<evidence type="ECO:0000259" key="9">
    <source>
        <dbReference type="PROSITE" id="PS51211"/>
    </source>
</evidence>
<dbReference type="Proteomes" id="UP000186698">
    <property type="component" value="Chromosome 7L"/>
</dbReference>
<dbReference type="InterPro" id="IPR001747">
    <property type="entry name" value="Vitellogenin_N"/>
</dbReference>
<evidence type="ECO:0000256" key="6">
    <source>
        <dbReference type="ARBA" id="ARBA00023157"/>
    </source>
</evidence>
<evidence type="ECO:0000256" key="2">
    <source>
        <dbReference type="ARBA" id="ARBA00022448"/>
    </source>
</evidence>
<dbReference type="GO" id="GO:0005794">
    <property type="term" value="C:Golgi apparatus"/>
    <property type="evidence" value="ECO:0000318"/>
    <property type="project" value="GO_Central"/>
</dbReference>
<evidence type="ECO:0000256" key="7">
    <source>
        <dbReference type="PROSITE-ProRule" id="PRU00557"/>
    </source>
</evidence>
<keyword evidence="4" id="KW-0256">Endoplasmic reticulum</keyword>
<dbReference type="FunFam" id="1.25.10.20:FF:000001">
    <property type="entry name" value="microsomal triglyceride transfer protein large subunit"/>
    <property type="match status" value="1"/>
</dbReference>
<dbReference type="RefSeq" id="XP_041424833.1">
    <property type="nucleotide sequence ID" value="XM_041568899.1"/>
</dbReference>
<sequence length="883" mass="99043">MAIKSLPGISYKQIVLVLFCCSAQAFSEALSFQPGIFYQYHYMLELKVKHISQPSMPETNLKIDANVQTYLLWRKKSQPEEQLVHVQIQDFTIHKTSNKEENSVIKHLIDTGNLGRPVLFHWISGKLLGLYGTREDNSRVLDLKRGLVSLFQFQNLSGIHTEEDVSGTCSVTYQIFEGSIKKTKDLSSCTTTRYGFQTDNSVFGVSLNSTSKSELSHIGGTIQTAVSEESHIVHLRLTSLLGSEVASRQHLELRSSNPGPTEIPEDSVQKILELLPEKYQKIEIACHPQRRNEGSHLLTNYLKTSPKKLTKLDISKVSTTRHFNAMVHMFRHAKKRDVLQLLQKASGELVPFYIDAAVGAQSSASLAALSEFLDFSKKKQVSLHEKFLYSAAFAPHPSKELLNLVLEKLKGKVSDPIIMETGIVIIGAIVGKMCKMKLCELKDVEIAKATLVEGLYETEEESEIKMYLVALKNAQLPETIPLLLQYAEENGGSVSRKALAALQSFPTEILSTKEVKSTLRKIFHQTYQEFDKARRLMAAEILLVTDHSQMDLINIILGLEDMNTEASKLLLSKIQSGQQIKNWLCKTENTLLRDKYLFNYSKLSQSGRSTFVSGPLTATKDVSSTYGIDLLFTESGFLRQSISDITLFGHNNHLKAMQVSIEAEGLASLFGDGTEDDDEDKDATVGMLAVLFDVQLRPVVFFQGYMDLVSKVFSSSGEPMSVVKGNVLLIDYLQRLPMQSGLQAIVEYRGGLGLEVSANIDVSIWEQESKTNINTKASLVFEFTTEVDTSFFQADIKARVDSETAVDFDSIMKFSAFPMLMCLELRQNNMPYRETYVVSESLPEKNITYTKRKGRKATLWGKDFPFHKSNSEMCRSLLTADEQ</sequence>
<dbReference type="Pfam" id="PF19444">
    <property type="entry name" value="MTP_lip_bd"/>
    <property type="match status" value="1"/>
</dbReference>
<dbReference type="Pfam" id="PF01347">
    <property type="entry name" value="Vitellogenin_N"/>
    <property type="match status" value="1"/>
</dbReference>
<keyword evidence="2" id="KW-0813">Transport</keyword>
<dbReference type="GO" id="GO:0042157">
    <property type="term" value="P:lipoprotein metabolic process"/>
    <property type="evidence" value="ECO:0000318"/>
    <property type="project" value="GO_Central"/>
</dbReference>
<dbReference type="PANTHER" id="PTHR13024">
    <property type="entry name" value="MICROSOMAL TRIGLYCERIDE TRANSFER PROTEIN, LARGE SUBUNIT"/>
    <property type="match status" value="1"/>
</dbReference>
<dbReference type="SMART" id="SM00638">
    <property type="entry name" value="LPD_N"/>
    <property type="match status" value="1"/>
</dbReference>
<dbReference type="SUPFAM" id="SSF56968">
    <property type="entry name" value="Lipovitellin-phosvitin complex, beta-sheet shell regions"/>
    <property type="match status" value="1"/>
</dbReference>
<dbReference type="Gene3D" id="2.30.230.10">
    <property type="entry name" value="Lipovitellin, beta-sheet shell regions, chain A"/>
    <property type="match status" value="1"/>
</dbReference>
<dbReference type="RefSeq" id="XP_041424835.1">
    <property type="nucleotide sequence ID" value="XM_041568901.1"/>
</dbReference>
<feature type="domain" description="Vitellogenin" evidence="9">
    <location>
        <begin position="32"/>
        <end position="661"/>
    </location>
</feature>
<dbReference type="InterPro" id="IPR011030">
    <property type="entry name" value="Lipovitellin_superhlx_dom"/>
</dbReference>
<dbReference type="KEGG" id="xla:108695783"/>
<evidence type="ECO:0000313" key="11">
    <source>
        <dbReference type="RefSeq" id="XP_041424833.1"/>
    </source>
</evidence>
<dbReference type="FunFam" id="2.30.230.10:FF:000001">
    <property type="entry name" value="Microsomal triglyceride transfer protein large subunit"/>
    <property type="match status" value="1"/>
</dbReference>
<dbReference type="PROSITE" id="PS51211">
    <property type="entry name" value="VITELLOGENIN"/>
    <property type="match status" value="1"/>
</dbReference>
<dbReference type="OrthoDB" id="5865932at2759"/>
<evidence type="ECO:0000313" key="12">
    <source>
        <dbReference type="RefSeq" id="XP_041424835.1"/>
    </source>
</evidence>
<dbReference type="AlphaFoldDB" id="A0A8J1L8B9"/>
<keyword evidence="10" id="KW-1185">Reference proteome</keyword>
<dbReference type="GO" id="GO:0005783">
    <property type="term" value="C:endoplasmic reticulum"/>
    <property type="evidence" value="ECO:0000318"/>
    <property type="project" value="GO_Central"/>
</dbReference>
<keyword evidence="6 7" id="KW-1015">Disulfide bond</keyword>
<accession>A0A8J1L8B9</accession>
<dbReference type="GO" id="GO:0016323">
    <property type="term" value="C:basolateral plasma membrane"/>
    <property type="evidence" value="ECO:0000318"/>
    <property type="project" value="GO_Central"/>
</dbReference>
<dbReference type="Gene3D" id="1.25.10.20">
    <property type="entry name" value="Vitellinogen, superhelical"/>
    <property type="match status" value="1"/>
</dbReference>
<evidence type="ECO:0000256" key="3">
    <source>
        <dbReference type="ARBA" id="ARBA00022729"/>
    </source>
</evidence>
<dbReference type="GO" id="GO:0005548">
    <property type="term" value="F:phospholipid transporter activity"/>
    <property type="evidence" value="ECO:0000318"/>
    <property type="project" value="GO_Central"/>
</dbReference>
<evidence type="ECO:0000256" key="8">
    <source>
        <dbReference type="SAM" id="SignalP"/>
    </source>
</evidence>
<dbReference type="GeneID" id="108695783"/>
<comment type="caution">
    <text evidence="7">Lacks conserved residue(s) required for the propagation of feature annotation.</text>
</comment>
<dbReference type="PANTHER" id="PTHR13024:SF2">
    <property type="entry name" value="MICROSOMAL TRIGLYCERIDE TRANSFER PROTEIN-LIKE"/>
    <property type="match status" value="1"/>
</dbReference>
<evidence type="ECO:0000313" key="10">
    <source>
        <dbReference type="Proteomes" id="UP000186698"/>
    </source>
</evidence>
<dbReference type="GO" id="GO:0008289">
    <property type="term" value="F:lipid binding"/>
    <property type="evidence" value="ECO:0007669"/>
    <property type="project" value="InterPro"/>
</dbReference>
<feature type="signal peptide" evidence="8">
    <location>
        <begin position="1"/>
        <end position="29"/>
    </location>
</feature>
<protein>
    <submittedName>
        <fullName evidence="11">Microsomal triglyceride transfer protein isoform X1</fullName>
    </submittedName>
    <submittedName>
        <fullName evidence="12">Microsomal triglyceride transfer protein isoform X3</fullName>
    </submittedName>
</protein>
<keyword evidence="3 8" id="KW-0732">Signal</keyword>
<dbReference type="GO" id="GO:0120013">
    <property type="term" value="F:lipid transfer activity"/>
    <property type="evidence" value="ECO:0007669"/>
    <property type="project" value="UniProtKB-ARBA"/>
</dbReference>
<dbReference type="InterPro" id="IPR015816">
    <property type="entry name" value="Vitellinogen_b-sht_N"/>
</dbReference>
<evidence type="ECO:0000256" key="5">
    <source>
        <dbReference type="ARBA" id="ARBA00023055"/>
    </source>
</evidence>
<reference evidence="11 12" key="1">
    <citation type="submission" date="2025-04" db="UniProtKB">
        <authorList>
            <consortium name="RefSeq"/>
        </authorList>
    </citation>
    <scope>IDENTIFICATION</scope>
    <source>
        <strain evidence="11 12">J_2021</strain>
        <tissue evidence="11 12">Erythrocytes</tissue>
    </source>
</reference>
<dbReference type="SUPFAM" id="SSF48431">
    <property type="entry name" value="Lipovitellin-phosvitin complex, superhelical domain"/>
    <property type="match status" value="1"/>
</dbReference>
<keyword evidence="5" id="KW-0445">Lipid transport</keyword>
<name>A0A8J1L8B9_XENLA</name>